<proteinExistence type="predicted"/>
<protein>
    <submittedName>
        <fullName evidence="1">Conserved domain protein</fullName>
    </submittedName>
</protein>
<dbReference type="EMBL" id="AE017336">
    <property type="protein sequence ID" value="AAT28841.2"/>
    <property type="molecule type" value="Genomic_DNA"/>
</dbReference>
<name>Q6EZR7_BACAN</name>
<accession>Q6EZR7</accession>
<keyword evidence="2" id="KW-1185">Reference proteome</keyword>
<dbReference type="KEGG" id="bar:GBAA_pXO1_0100"/>
<keyword evidence="1" id="KW-0614">Plasmid</keyword>
<organism evidence="1 2">
    <name type="scientific">Bacillus anthracis</name>
    <name type="common">anthrax bacterium</name>
    <dbReference type="NCBI Taxonomy" id="1392"/>
    <lineage>
        <taxon>Bacteria</taxon>
        <taxon>Bacillati</taxon>
        <taxon>Bacillota</taxon>
        <taxon>Bacilli</taxon>
        <taxon>Bacillales</taxon>
        <taxon>Bacillaceae</taxon>
        <taxon>Bacillus</taxon>
        <taxon>Bacillus cereus group</taxon>
    </lineage>
</organism>
<dbReference type="Proteomes" id="UP000000594">
    <property type="component" value="Plasmid pXO1"/>
</dbReference>
<evidence type="ECO:0000313" key="2">
    <source>
        <dbReference type="Proteomes" id="UP000000594"/>
    </source>
</evidence>
<evidence type="ECO:0000313" key="1">
    <source>
        <dbReference type="EMBL" id="AAT28841.2"/>
    </source>
</evidence>
<geneLocation type="plasmid" evidence="1 2">
    <name>pXO1</name>
</geneLocation>
<dbReference type="AlphaFoldDB" id="Q6EZR7"/>
<dbReference type="HOGENOM" id="CLU_3387827_0_0_9"/>
<sequence>MKKIEFLILSFSYIQLTKRRVEENMNTSMKKI</sequence>
<gene>
    <name evidence="1" type="ordered locus">GBAA_pXO1_0100</name>
</gene>
<reference evidence="1 2" key="1">
    <citation type="journal article" date="2009" name="J. Bacteriol.">
        <title>The complete genome sequence of Bacillus anthracis Ames 'Ancestor'.</title>
        <authorList>
            <person name="Ravel J."/>
            <person name="Jiang L."/>
            <person name="Stanley S.T."/>
            <person name="Wilson M.R."/>
            <person name="Decker R.S."/>
            <person name="Read T.D."/>
            <person name="Worsham P."/>
            <person name="Keim P.S."/>
            <person name="Salzberg S.L."/>
            <person name="Fraser-Liggett C.M."/>
            <person name="Rasko D.A."/>
        </authorList>
    </citation>
    <scope>NUCLEOTIDE SEQUENCE [LARGE SCALE GENOMIC DNA]</scope>
    <source>
        <strain evidence="2">Ames ancestor</strain>
        <plasmid evidence="2">pXO1</plasmid>
    </source>
</reference>